<dbReference type="SUPFAM" id="SSF51735">
    <property type="entry name" value="NAD(P)-binding Rossmann-fold domains"/>
    <property type="match status" value="1"/>
</dbReference>
<keyword evidence="5" id="KW-0627">Porphyrin biosynthesis</keyword>
<dbReference type="InterPro" id="IPR036291">
    <property type="entry name" value="NAD(P)-bd_dom_sf"/>
</dbReference>
<dbReference type="Pfam" id="PF14824">
    <property type="entry name" value="Sirohm_synth_M"/>
    <property type="match status" value="1"/>
</dbReference>
<feature type="domain" description="Siroheme synthase central" evidence="7">
    <location>
        <begin position="167"/>
        <end position="194"/>
    </location>
</feature>
<dbReference type="Gene3D" id="3.40.50.720">
    <property type="entry name" value="NAD(P)-binding Rossmann-like Domain"/>
    <property type="match status" value="1"/>
</dbReference>
<evidence type="ECO:0000256" key="5">
    <source>
        <dbReference type="ARBA" id="ARBA00023244"/>
    </source>
</evidence>
<comment type="pathway">
    <text evidence="1">Porphyrin-containing compound metabolism; siroheme biosynthesis; sirohydrochlorin from precorrin-2: step 1/1.</text>
</comment>
<evidence type="ECO:0000256" key="1">
    <source>
        <dbReference type="ARBA" id="ARBA00005010"/>
    </source>
</evidence>
<dbReference type="Pfam" id="PF14823">
    <property type="entry name" value="Sirohm_synth_C"/>
    <property type="match status" value="1"/>
</dbReference>
<dbReference type="UniPathway" id="UPA00262">
    <property type="reaction ID" value="UER00222"/>
</dbReference>
<sequence>MSGSEHEESKASLLLAWQVRGKQSLVIGGGDVALSRVKHLVRAGSHITVITGENESSIHPEILDLYSKKQIQALLKRNYRASDLEMYRTSRHDIVYDPYFLENLGPNDYETLQHQIKNEEFAIVCCCIDDYELSTKIYYQCKYLRLPVNIADKPELCDFYFGSMYNRDNLQIMVSTNGKSPRLSRMVKDTIAKQFDGTDLNKAVQTLGMIRSRFREKVIVDDDLASIDIRMAWIKSLTDLFGLKEWSELDFGETDEEKKENVDKILSYFPDLPADNYEEFKLLLKKS</sequence>
<name>G8YM74_PICSO</name>
<evidence type="ECO:0000256" key="3">
    <source>
        <dbReference type="ARBA" id="ARBA00023002"/>
    </source>
</evidence>
<evidence type="ECO:0000313" key="9">
    <source>
        <dbReference type="Proteomes" id="UP000005222"/>
    </source>
</evidence>
<dbReference type="EMBL" id="FO082054">
    <property type="protein sequence ID" value="CCE88470.1"/>
    <property type="molecule type" value="Genomic_DNA"/>
</dbReference>
<dbReference type="Gene3D" id="3.30.160.110">
    <property type="entry name" value="Siroheme synthase, domain 2"/>
    <property type="match status" value="1"/>
</dbReference>
<dbReference type="PANTHER" id="PTHR35330:SF1">
    <property type="entry name" value="SIROHEME BIOSYNTHESIS PROTEIN MET8"/>
    <property type="match status" value="1"/>
</dbReference>
<dbReference type="PANTHER" id="PTHR35330">
    <property type="entry name" value="SIROHEME BIOSYNTHESIS PROTEIN MET8"/>
    <property type="match status" value="1"/>
</dbReference>
<dbReference type="InterPro" id="IPR028161">
    <property type="entry name" value="Met8-like"/>
</dbReference>
<dbReference type="GO" id="GO:0004325">
    <property type="term" value="F:ferrochelatase activity"/>
    <property type="evidence" value="ECO:0007669"/>
    <property type="project" value="InterPro"/>
</dbReference>
<dbReference type="Gene3D" id="1.10.3280.10">
    <property type="entry name" value="Siroheme synthase, domain 3"/>
    <property type="match status" value="1"/>
</dbReference>
<reference evidence="8 9" key="1">
    <citation type="journal article" date="2012" name="G3 (Bethesda)">
        <title>Pichia sorbitophila, an interspecies yeast hybrid reveals early steps of genome resolution following polyploidization.</title>
        <authorList>
            <person name="Leh Louis V."/>
            <person name="Despons L."/>
            <person name="Friedrich A."/>
            <person name="Martin T."/>
            <person name="Durrens P."/>
            <person name="Casaregola S."/>
            <person name="Neuveglise C."/>
            <person name="Fairhead C."/>
            <person name="Marck C."/>
            <person name="Cruz J.A."/>
            <person name="Straub M.L."/>
            <person name="Kugler V."/>
            <person name="Sacerdot C."/>
            <person name="Uzunov Z."/>
            <person name="Thierry A."/>
            <person name="Weiss S."/>
            <person name="Bleykasten C."/>
            <person name="De Montigny J."/>
            <person name="Jacques N."/>
            <person name="Jung P."/>
            <person name="Lemaire M."/>
            <person name="Mallet S."/>
            <person name="Morel G."/>
            <person name="Richard G.F."/>
            <person name="Sarkar A."/>
            <person name="Savel G."/>
            <person name="Schacherer J."/>
            <person name="Seret M.L."/>
            <person name="Talla E."/>
            <person name="Samson G."/>
            <person name="Jubin C."/>
            <person name="Poulain J."/>
            <person name="Vacherie B."/>
            <person name="Barbe V."/>
            <person name="Pelletier E."/>
            <person name="Sherman D.J."/>
            <person name="Westhof E."/>
            <person name="Weissenbach J."/>
            <person name="Baret P.V."/>
            <person name="Wincker P."/>
            <person name="Gaillardin C."/>
            <person name="Dujon B."/>
            <person name="Souciet J.L."/>
        </authorList>
    </citation>
    <scope>NUCLEOTIDE SEQUENCE [LARGE SCALE GENOMIC DNA]</scope>
    <source>
        <strain evidence="9">ATCC MYA-4447 / BCRC 22081 / CBS 7064 / NBRC 10061 / NRRL Y-12695</strain>
    </source>
</reference>
<evidence type="ECO:0000256" key="4">
    <source>
        <dbReference type="ARBA" id="ARBA00023027"/>
    </source>
</evidence>
<keyword evidence="3" id="KW-0560">Oxidoreductase</keyword>
<dbReference type="HOGENOM" id="CLU_011276_8_5_1"/>
<proteinExistence type="predicted"/>
<dbReference type="Proteomes" id="UP000005222">
    <property type="component" value="Chromosome F"/>
</dbReference>
<dbReference type="FunCoup" id="G8YM74">
    <property type="interactions" value="191"/>
</dbReference>
<protein>
    <recommendedName>
        <fullName evidence="2">precorrin-2 dehydrogenase</fullName>
        <ecNumber evidence="2">1.3.1.76</ecNumber>
    </recommendedName>
</protein>
<organism evidence="8 9">
    <name type="scientific">Pichia sorbitophila (strain ATCC MYA-4447 / BCRC 22081 / CBS 7064 / NBRC 10061 / NRRL Y-12695)</name>
    <name type="common">Hybrid yeast</name>
    <dbReference type="NCBI Taxonomy" id="559304"/>
    <lineage>
        <taxon>Eukaryota</taxon>
        <taxon>Fungi</taxon>
        <taxon>Dikarya</taxon>
        <taxon>Ascomycota</taxon>
        <taxon>Saccharomycotina</taxon>
        <taxon>Pichiomycetes</taxon>
        <taxon>Debaryomycetaceae</taxon>
        <taxon>Millerozyma</taxon>
    </lineage>
</organism>
<keyword evidence="4" id="KW-0520">NAD</keyword>
<dbReference type="GO" id="GO:0043115">
    <property type="term" value="F:precorrin-2 dehydrogenase activity"/>
    <property type="evidence" value="ECO:0007669"/>
    <property type="project" value="UniProtKB-EC"/>
</dbReference>
<dbReference type="Pfam" id="PF13241">
    <property type="entry name" value="NAD_binding_7"/>
    <property type="match status" value="1"/>
</dbReference>
<keyword evidence="9" id="KW-1185">Reference proteome</keyword>
<dbReference type="SUPFAM" id="SSF75615">
    <property type="entry name" value="Siroheme synthase middle domains-like"/>
    <property type="match status" value="1"/>
</dbReference>
<dbReference type="InterPro" id="IPR028281">
    <property type="entry name" value="Sirohaem_synthase_central"/>
</dbReference>
<evidence type="ECO:0000259" key="6">
    <source>
        <dbReference type="Pfam" id="PF14823"/>
    </source>
</evidence>
<accession>G8YM74</accession>
<dbReference type="AlphaFoldDB" id="G8YM74"/>
<dbReference type="OMA" id="DIRMAWI"/>
<dbReference type="EC" id="1.3.1.76" evidence="2"/>
<dbReference type="eggNOG" id="ENOG502RYIW">
    <property type="taxonomic scope" value="Eukaryota"/>
</dbReference>
<dbReference type="GO" id="GO:0019354">
    <property type="term" value="P:siroheme biosynthetic process"/>
    <property type="evidence" value="ECO:0007669"/>
    <property type="project" value="UniProtKB-UniPathway"/>
</dbReference>
<dbReference type="OrthoDB" id="1721126at2759"/>
<feature type="domain" description="Siroheme biosynthesis protein Met8 C-terminal" evidence="6">
    <location>
        <begin position="199"/>
        <end position="250"/>
    </location>
</feature>
<dbReference type="STRING" id="559304.G8YM74"/>
<evidence type="ECO:0000313" key="8">
    <source>
        <dbReference type="EMBL" id="CCE88470.1"/>
    </source>
</evidence>
<dbReference type="InterPro" id="IPR028162">
    <property type="entry name" value="Met8_C"/>
</dbReference>
<gene>
    <name evidence="8" type="primary">Piso0_001977</name>
    <name evidence="8" type="ORF">GNLVRS01_PISO0F02051g</name>
</gene>
<evidence type="ECO:0000259" key="7">
    <source>
        <dbReference type="Pfam" id="PF14824"/>
    </source>
</evidence>
<evidence type="ECO:0000256" key="2">
    <source>
        <dbReference type="ARBA" id="ARBA00012400"/>
    </source>
</evidence>
<dbReference type="InParanoid" id="G8YM74"/>